<dbReference type="SUPFAM" id="SSF54909">
    <property type="entry name" value="Dimeric alpha+beta barrel"/>
    <property type="match status" value="1"/>
</dbReference>
<gene>
    <name evidence="1" type="ORF">XAC301_23780</name>
</gene>
<protein>
    <recommendedName>
        <fullName evidence="3">Antibiotic biosynthesis monooxygenase</fullName>
    </recommendedName>
</protein>
<sequence length="97" mass="11093">MHQYAFFVRLTAKRGREKELETFLEKSDCHTQADPDIVRSFTMKEADGVYCLFHIFESETARADHFCGATAEKLGSVTDTLLRKSPEVHVLTVVQQK</sequence>
<name>A0ABM8RZM0_9XANT</name>
<dbReference type="EMBL" id="HG992338">
    <property type="protein sequence ID" value="CAE6780096.1"/>
    <property type="molecule type" value="Genomic_DNA"/>
</dbReference>
<evidence type="ECO:0000313" key="1">
    <source>
        <dbReference type="EMBL" id="CAE6780120.1"/>
    </source>
</evidence>
<dbReference type="InterPro" id="IPR011008">
    <property type="entry name" value="Dimeric_a/b-barrel"/>
</dbReference>
<reference evidence="1 2" key="1">
    <citation type="submission" date="2021-02" db="EMBL/GenBank/DDBJ databases">
        <authorList>
            <person name="Pothier F. J."/>
        </authorList>
    </citation>
    <scope>NUCLEOTIDE SEQUENCE [LARGE SCALE GENOMIC DNA]</scope>
    <source>
        <strain evidence="1 2">301</strain>
    </source>
</reference>
<accession>A0ABM8RZM0</accession>
<keyword evidence="2" id="KW-1185">Reference proteome</keyword>
<dbReference type="RefSeq" id="WP_212583838.1">
    <property type="nucleotide sequence ID" value="NZ_CP062164.1"/>
</dbReference>
<evidence type="ECO:0008006" key="3">
    <source>
        <dbReference type="Google" id="ProtNLM"/>
    </source>
</evidence>
<dbReference type="EMBL" id="HG992338">
    <property type="protein sequence ID" value="CAE6780120.1"/>
    <property type="molecule type" value="Genomic_DNA"/>
</dbReference>
<organism evidence="1 2">
    <name type="scientific">Xanthomonas arboricola pv. corylina</name>
    <dbReference type="NCBI Taxonomy" id="487821"/>
    <lineage>
        <taxon>Bacteria</taxon>
        <taxon>Pseudomonadati</taxon>
        <taxon>Pseudomonadota</taxon>
        <taxon>Gammaproteobacteria</taxon>
        <taxon>Lysobacterales</taxon>
        <taxon>Lysobacteraceae</taxon>
        <taxon>Xanthomonas</taxon>
    </lineage>
</organism>
<dbReference type="Proteomes" id="UP000835287">
    <property type="component" value="Chromosome"/>
</dbReference>
<evidence type="ECO:0000313" key="2">
    <source>
        <dbReference type="Proteomes" id="UP000835287"/>
    </source>
</evidence>
<proteinExistence type="predicted"/>
<dbReference type="Gene3D" id="3.30.70.100">
    <property type="match status" value="1"/>
</dbReference>